<accession>A0A9W8G8E7</accession>
<dbReference type="Gene3D" id="3.90.25.10">
    <property type="entry name" value="UDP-galactose 4-epimerase, domain 1"/>
    <property type="match status" value="1"/>
</dbReference>
<dbReference type="InterPro" id="IPR036291">
    <property type="entry name" value="NAD(P)-bd_dom_sf"/>
</dbReference>
<dbReference type="SUPFAM" id="SSF51735">
    <property type="entry name" value="NAD(P)-binding Rossmann-fold domains"/>
    <property type="match status" value="1"/>
</dbReference>
<dbReference type="InterPro" id="IPR008030">
    <property type="entry name" value="NmrA-like"/>
</dbReference>
<proteinExistence type="inferred from homology"/>
<gene>
    <name evidence="4" type="ORF">GGI25_002364</name>
</gene>
<dbReference type="OrthoDB" id="3358371at2759"/>
<evidence type="ECO:0000256" key="1">
    <source>
        <dbReference type="ARBA" id="ARBA00006328"/>
    </source>
</evidence>
<name>A0A9W8G8E7_9FUNG</name>
<dbReference type="InterPro" id="IPR051164">
    <property type="entry name" value="NmrA-like_oxidored"/>
</dbReference>
<dbReference type="GO" id="GO:0005634">
    <property type="term" value="C:nucleus"/>
    <property type="evidence" value="ECO:0007669"/>
    <property type="project" value="TreeGrafter"/>
</dbReference>
<evidence type="ECO:0000259" key="3">
    <source>
        <dbReference type="Pfam" id="PF05368"/>
    </source>
</evidence>
<dbReference type="Proteomes" id="UP001151518">
    <property type="component" value="Unassembled WGS sequence"/>
</dbReference>
<protein>
    <recommendedName>
        <fullName evidence="3">NmrA-like domain-containing protein</fullName>
    </recommendedName>
</protein>
<evidence type="ECO:0000256" key="2">
    <source>
        <dbReference type="ARBA" id="ARBA00022857"/>
    </source>
</evidence>
<reference evidence="4" key="1">
    <citation type="submission" date="2022-07" db="EMBL/GenBank/DDBJ databases">
        <title>Phylogenomic reconstructions and comparative analyses of Kickxellomycotina fungi.</title>
        <authorList>
            <person name="Reynolds N.K."/>
            <person name="Stajich J.E."/>
            <person name="Barry K."/>
            <person name="Grigoriev I.V."/>
            <person name="Crous P."/>
            <person name="Smith M.E."/>
        </authorList>
    </citation>
    <scope>NUCLEOTIDE SEQUENCE</scope>
    <source>
        <strain evidence="4">NRRL 3115</strain>
    </source>
</reference>
<dbReference type="Gene3D" id="3.40.50.720">
    <property type="entry name" value="NAD(P)-binding Rossmann-like Domain"/>
    <property type="match status" value="1"/>
</dbReference>
<dbReference type="PANTHER" id="PTHR42748:SF7">
    <property type="entry name" value="NMRA LIKE REDOX SENSOR 1-RELATED"/>
    <property type="match status" value="1"/>
</dbReference>
<comment type="caution">
    <text evidence="4">The sequence shown here is derived from an EMBL/GenBank/DDBJ whole genome shotgun (WGS) entry which is preliminary data.</text>
</comment>
<dbReference type="Pfam" id="PF05368">
    <property type="entry name" value="NmrA"/>
    <property type="match status" value="1"/>
</dbReference>
<feature type="domain" description="NmrA-like" evidence="3">
    <location>
        <begin position="3"/>
        <end position="282"/>
    </location>
</feature>
<comment type="similarity">
    <text evidence="1">Belongs to the NmrA-type oxidoreductase family.</text>
</comment>
<dbReference type="PANTHER" id="PTHR42748">
    <property type="entry name" value="NITROGEN METABOLITE REPRESSION PROTEIN NMRA FAMILY MEMBER"/>
    <property type="match status" value="1"/>
</dbReference>
<evidence type="ECO:0000313" key="5">
    <source>
        <dbReference type="Proteomes" id="UP001151518"/>
    </source>
</evidence>
<sequence>MVHTVAIIGATGLQGGSVLRSLYEADKYKLIAITRNVASQSAKDIKKKYFGVELVQADLDDIESLKNAFKGADTVFGVTQFVDPSIVSKIAAGDLDAEFKQGKNAIDAAIAAGVKNVIFSTSYSIEEVSNGKYTNALNFEGKYKIEQYLWSKANNIRGVAVQLGFYMENYVRFARISPEDNETVEFVFPTAPTTKLAIVDAAKDTGGAVAYILDHFDDFVGKAFEISGGYYKAQELAEAFQEITGKPARHVCPSSAPSNEGLKQMFASFDEFGYYGGKTDFLEVNKKMDYTFTTPIEFWKNRGWTGPEPSK</sequence>
<evidence type="ECO:0000313" key="4">
    <source>
        <dbReference type="EMBL" id="KAJ2678379.1"/>
    </source>
</evidence>
<dbReference type="CDD" id="cd05251">
    <property type="entry name" value="NmrA_like_SDR_a"/>
    <property type="match status" value="1"/>
</dbReference>
<organism evidence="4 5">
    <name type="scientific">Coemansia spiralis</name>
    <dbReference type="NCBI Taxonomy" id="417178"/>
    <lineage>
        <taxon>Eukaryota</taxon>
        <taxon>Fungi</taxon>
        <taxon>Fungi incertae sedis</taxon>
        <taxon>Zoopagomycota</taxon>
        <taxon>Kickxellomycotina</taxon>
        <taxon>Kickxellomycetes</taxon>
        <taxon>Kickxellales</taxon>
        <taxon>Kickxellaceae</taxon>
        <taxon>Coemansia</taxon>
    </lineage>
</organism>
<dbReference type="EMBL" id="JANBTW010000021">
    <property type="protein sequence ID" value="KAJ2678379.1"/>
    <property type="molecule type" value="Genomic_DNA"/>
</dbReference>
<keyword evidence="2" id="KW-0521">NADP</keyword>
<dbReference type="AlphaFoldDB" id="A0A9W8G8E7"/>